<dbReference type="Gene3D" id="1.25.40.20">
    <property type="entry name" value="Ankyrin repeat-containing domain"/>
    <property type="match status" value="1"/>
</dbReference>
<dbReference type="InterPro" id="IPR036770">
    <property type="entry name" value="Ankyrin_rpt-contain_sf"/>
</dbReference>
<dbReference type="SMART" id="SM00248">
    <property type="entry name" value="ANK"/>
    <property type="match status" value="2"/>
</dbReference>
<evidence type="ECO:0000256" key="2">
    <source>
        <dbReference type="SAM" id="Phobius"/>
    </source>
</evidence>
<dbReference type="Gene3D" id="3.30.710.10">
    <property type="entry name" value="Potassium Channel Kv1.1, Chain A"/>
    <property type="match status" value="1"/>
</dbReference>
<dbReference type="SUPFAM" id="SSF81383">
    <property type="entry name" value="F-box domain"/>
    <property type="match status" value="1"/>
</dbReference>
<dbReference type="SMART" id="SM00225">
    <property type="entry name" value="BTB"/>
    <property type="match status" value="1"/>
</dbReference>
<name>A0AAV7YDD2_9EUKA</name>
<gene>
    <name evidence="5" type="ORF">M0812_25426</name>
</gene>
<keyword evidence="2" id="KW-0472">Membrane</keyword>
<dbReference type="CDD" id="cd18186">
    <property type="entry name" value="BTB_POZ_ZBTB_KLHL-like"/>
    <property type="match status" value="1"/>
</dbReference>
<protein>
    <submittedName>
        <fullName evidence="5">Cyclin-dependent kinase inhibitor 2c</fullName>
    </submittedName>
</protein>
<keyword evidence="2" id="KW-1133">Transmembrane helix</keyword>
<evidence type="ECO:0000313" key="5">
    <source>
        <dbReference type="EMBL" id="KAJ3427797.1"/>
    </source>
</evidence>
<evidence type="ECO:0000259" key="3">
    <source>
        <dbReference type="PROSITE" id="PS50097"/>
    </source>
</evidence>
<evidence type="ECO:0000313" key="6">
    <source>
        <dbReference type="Proteomes" id="UP001146793"/>
    </source>
</evidence>
<dbReference type="Proteomes" id="UP001146793">
    <property type="component" value="Unassembled WGS sequence"/>
</dbReference>
<keyword evidence="2" id="KW-0812">Transmembrane</keyword>
<evidence type="ECO:0000256" key="1">
    <source>
        <dbReference type="PROSITE-ProRule" id="PRU00023"/>
    </source>
</evidence>
<comment type="caution">
    <text evidence="5">The sequence shown here is derived from an EMBL/GenBank/DDBJ whole genome shotgun (WGS) entry which is preliminary data.</text>
</comment>
<feature type="repeat" description="ANK" evidence="1">
    <location>
        <begin position="219"/>
        <end position="251"/>
    </location>
</feature>
<dbReference type="PROSITE" id="PS50097">
    <property type="entry name" value="BTB"/>
    <property type="match status" value="1"/>
</dbReference>
<dbReference type="SUPFAM" id="SSF54695">
    <property type="entry name" value="POZ domain"/>
    <property type="match status" value="1"/>
</dbReference>
<dbReference type="GO" id="GO:0004860">
    <property type="term" value="F:protein kinase inhibitor activity"/>
    <property type="evidence" value="ECO:0007669"/>
    <property type="project" value="UniProtKB-KW"/>
</dbReference>
<feature type="transmembrane region" description="Helical" evidence="2">
    <location>
        <begin position="195"/>
        <end position="217"/>
    </location>
</feature>
<proteinExistence type="predicted"/>
<keyword evidence="5" id="KW-0649">Protein kinase inhibitor</keyword>
<dbReference type="InterPro" id="IPR002110">
    <property type="entry name" value="Ankyrin_rpt"/>
</dbReference>
<dbReference type="SUPFAM" id="SSF48403">
    <property type="entry name" value="Ankyrin repeat"/>
    <property type="match status" value="1"/>
</dbReference>
<dbReference type="PROSITE" id="PS50181">
    <property type="entry name" value="FBOX"/>
    <property type="match status" value="1"/>
</dbReference>
<feature type="domain" description="BTB" evidence="3">
    <location>
        <begin position="426"/>
        <end position="491"/>
    </location>
</feature>
<dbReference type="InterPro" id="IPR011333">
    <property type="entry name" value="SKP1/BTB/POZ_sf"/>
</dbReference>
<sequence>MTNFVSLPDEMILEIFKKVDSPVHLGYLSCVDLRFNSILSSSEIWNNLLLNHHSDHYFQYVAYDHNTNQSVLKNLVPQEKIQEFLQNKDNYNKSRSVIGRYFATRKKYSQSTKITKAMSLLFHQTVLKVFKKSFYFFYIAPLIASLIFFIGITAKYGWFKLVTFFSIPFYFCIIYLLTFYHLSKKKMQIKLPDRYLLLEIVIIITAYLLVFFLYTLMIRNSTPLILASKNNNIEIVNELLRRDANVDCIDIFDFSAIRYACYYANYEIVKALLLNQGINFTKNQQIKDFCDDRYLFNLPLYLKDNTLLESKNNIIIKPNNFWMDIYYFFSYLFTKGVPRELQINQFFLEKRTNQTFREINKRISKMQEHNRIKLKYFIYYGNNFVKTRKKNIIHNWDFPWKDYSKYYGYSQVKNTINNLYLDQDSMDFVIDINGKELYVHKFILNSYSKYFHNLIQRRPKMSIYVEQFNYDYIIWEKLISFLYRQKLDENLNILDLSKIENLAQTLQISSNSSLSLEILKYKKYIKEKNYTP</sequence>
<dbReference type="InterPro" id="IPR036047">
    <property type="entry name" value="F-box-like_dom_sf"/>
</dbReference>
<feature type="transmembrane region" description="Helical" evidence="2">
    <location>
        <begin position="134"/>
        <end position="152"/>
    </location>
</feature>
<organism evidence="5 6">
    <name type="scientific">Anaeramoeba flamelloides</name>
    <dbReference type="NCBI Taxonomy" id="1746091"/>
    <lineage>
        <taxon>Eukaryota</taxon>
        <taxon>Metamonada</taxon>
        <taxon>Anaeramoebidae</taxon>
        <taxon>Anaeramoeba</taxon>
    </lineage>
</organism>
<evidence type="ECO:0000259" key="4">
    <source>
        <dbReference type="PROSITE" id="PS50181"/>
    </source>
</evidence>
<dbReference type="Pfam" id="PF00651">
    <property type="entry name" value="BTB"/>
    <property type="match status" value="1"/>
</dbReference>
<feature type="domain" description="F-box" evidence="4">
    <location>
        <begin position="1"/>
        <end position="48"/>
    </location>
</feature>
<dbReference type="AlphaFoldDB" id="A0AAV7YDD2"/>
<dbReference type="PROSITE" id="PS50088">
    <property type="entry name" value="ANK_REPEAT"/>
    <property type="match status" value="1"/>
</dbReference>
<dbReference type="InterPro" id="IPR000210">
    <property type="entry name" value="BTB/POZ_dom"/>
</dbReference>
<accession>A0AAV7YDD2</accession>
<reference evidence="5" key="1">
    <citation type="submission" date="2022-08" db="EMBL/GenBank/DDBJ databases">
        <title>Novel sulphate-reducing endosymbionts in the free-living metamonad Anaeramoeba.</title>
        <authorList>
            <person name="Jerlstrom-Hultqvist J."/>
            <person name="Cepicka I."/>
            <person name="Gallot-Lavallee L."/>
            <person name="Salas-Leiva D."/>
            <person name="Curtis B.A."/>
            <person name="Zahonova K."/>
            <person name="Pipaliya S."/>
            <person name="Dacks J."/>
            <person name="Roger A.J."/>
        </authorList>
    </citation>
    <scope>NUCLEOTIDE SEQUENCE</scope>
    <source>
        <strain evidence="5">Busselton2</strain>
    </source>
</reference>
<dbReference type="Pfam" id="PF12796">
    <property type="entry name" value="Ank_2"/>
    <property type="match status" value="1"/>
</dbReference>
<dbReference type="EMBL" id="JANTQA010000060">
    <property type="protein sequence ID" value="KAJ3427797.1"/>
    <property type="molecule type" value="Genomic_DNA"/>
</dbReference>
<feature type="transmembrane region" description="Helical" evidence="2">
    <location>
        <begin position="158"/>
        <end position="183"/>
    </location>
</feature>
<keyword evidence="1" id="KW-0040">ANK repeat</keyword>
<dbReference type="PROSITE" id="PS50297">
    <property type="entry name" value="ANK_REP_REGION"/>
    <property type="match status" value="1"/>
</dbReference>
<dbReference type="InterPro" id="IPR001810">
    <property type="entry name" value="F-box_dom"/>
</dbReference>